<dbReference type="Gene3D" id="3.30.559.10">
    <property type="entry name" value="Chloramphenicol acetyltransferase-like domain"/>
    <property type="match status" value="2"/>
</dbReference>
<keyword evidence="1 3" id="KW-0808">Transferase</keyword>
<evidence type="ECO:0000256" key="2">
    <source>
        <dbReference type="ARBA" id="ARBA00023315"/>
    </source>
</evidence>
<accession>A0A2P5DK04</accession>
<dbReference type="GO" id="GO:0016747">
    <property type="term" value="F:acyltransferase activity, transferring groups other than amino-acyl groups"/>
    <property type="evidence" value="ECO:0007669"/>
    <property type="project" value="UniProtKB-ARBA"/>
</dbReference>
<keyword evidence="2" id="KW-0012">Acyltransferase</keyword>
<reference evidence="4" key="1">
    <citation type="submission" date="2016-06" db="EMBL/GenBank/DDBJ databases">
        <title>Parallel loss of symbiosis genes in relatives of nitrogen-fixing non-legume Parasponia.</title>
        <authorList>
            <person name="Van Velzen R."/>
            <person name="Holmer R."/>
            <person name="Bu F."/>
            <person name="Rutten L."/>
            <person name="Van Zeijl A."/>
            <person name="Liu W."/>
            <person name="Santuari L."/>
            <person name="Cao Q."/>
            <person name="Sharma T."/>
            <person name="Shen D."/>
            <person name="Roswanjaya Y."/>
            <person name="Wardhani T."/>
            <person name="Kalhor M.S."/>
            <person name="Jansen J."/>
            <person name="Van den Hoogen J."/>
            <person name="Gungor B."/>
            <person name="Hartog M."/>
            <person name="Hontelez J."/>
            <person name="Verver J."/>
            <person name="Yang W.-C."/>
            <person name="Schijlen E."/>
            <person name="Repin R."/>
            <person name="Schilthuizen M."/>
            <person name="Schranz E."/>
            <person name="Heidstra R."/>
            <person name="Miyata K."/>
            <person name="Fedorova E."/>
            <person name="Kohlen W."/>
            <person name="Bisseling T."/>
            <person name="Smit S."/>
            <person name="Geurts R."/>
        </authorList>
    </citation>
    <scope>NUCLEOTIDE SEQUENCE [LARGE SCALE GENOMIC DNA]</scope>
    <source>
        <strain evidence="4">cv. RG33-2</strain>
    </source>
</reference>
<dbReference type="InterPro" id="IPR051504">
    <property type="entry name" value="Plant_metabolite_acyltrans"/>
</dbReference>
<dbReference type="InterPro" id="IPR023213">
    <property type="entry name" value="CAT-like_dom_sf"/>
</dbReference>
<dbReference type="InParanoid" id="A0A2P5DK04"/>
<name>A0A2P5DK04_TREOI</name>
<dbReference type="AlphaFoldDB" id="A0A2P5DK04"/>
<proteinExistence type="predicted"/>
<protein>
    <submittedName>
        <fullName evidence="3">Transferase</fullName>
    </submittedName>
</protein>
<dbReference type="FunCoup" id="A0A2P5DK04">
    <property type="interactions" value="292"/>
</dbReference>
<sequence>MAPPNSIKILKISHIAPQPSDPHEPITEFSLPLTFLDTFCFKFPPVECLFFYSLKSSDPSLMACTLSKLKHSLSLTLKHFLPLAGNLTWPPNSPKPIILYKPGNAISLTVAESTADFHHFSSDHAREASESRSLIPNLLTNDMSSLIMALQITLFPNTGLCIGATFHHAVLDGKSSAMFMKSWAYVTKHNPPLLPELTPFYDRTAIKDPKGLDTLYLDRWLAKTSSDSGRSRLRRPFDHWSESEPPSDWVRSTFHLTGGEIEKLRTWVLNQWEKKNEPANDFKTPTLRLSSFVLASAHVLTTMVRAAKGEVSRKVYFVVSADYRRRLDPPLPENYFGNCAGCHLGYAGEAREVSEEGGAAIVAAKIGDLIKGLEKKGVLEGAEERLKRWGVLEPESQLIAVTWSPQLGIYGSDFGWGRPEKVEIASVRRKSISLMESRDGSGGFEVGLVLKKPEMDRFGSLFGTNFKAL</sequence>
<dbReference type="Pfam" id="PF02458">
    <property type="entry name" value="Transferase"/>
    <property type="match status" value="1"/>
</dbReference>
<gene>
    <name evidence="3" type="ORF">TorRG33x02_248870</name>
</gene>
<evidence type="ECO:0000256" key="1">
    <source>
        <dbReference type="ARBA" id="ARBA00022679"/>
    </source>
</evidence>
<evidence type="ECO:0000313" key="3">
    <source>
        <dbReference type="EMBL" id="PON73629.1"/>
    </source>
</evidence>
<dbReference type="PANTHER" id="PTHR31625">
    <property type="match status" value="1"/>
</dbReference>
<keyword evidence="4" id="KW-1185">Reference proteome</keyword>
<evidence type="ECO:0000313" key="4">
    <source>
        <dbReference type="Proteomes" id="UP000237000"/>
    </source>
</evidence>
<dbReference type="Proteomes" id="UP000237000">
    <property type="component" value="Unassembled WGS sequence"/>
</dbReference>
<organism evidence="3 4">
    <name type="scientific">Trema orientale</name>
    <name type="common">Charcoal tree</name>
    <name type="synonym">Celtis orientalis</name>
    <dbReference type="NCBI Taxonomy" id="63057"/>
    <lineage>
        <taxon>Eukaryota</taxon>
        <taxon>Viridiplantae</taxon>
        <taxon>Streptophyta</taxon>
        <taxon>Embryophyta</taxon>
        <taxon>Tracheophyta</taxon>
        <taxon>Spermatophyta</taxon>
        <taxon>Magnoliopsida</taxon>
        <taxon>eudicotyledons</taxon>
        <taxon>Gunneridae</taxon>
        <taxon>Pentapetalae</taxon>
        <taxon>rosids</taxon>
        <taxon>fabids</taxon>
        <taxon>Rosales</taxon>
        <taxon>Cannabaceae</taxon>
        <taxon>Trema</taxon>
    </lineage>
</organism>
<dbReference type="EMBL" id="JXTC01000265">
    <property type="protein sequence ID" value="PON73629.1"/>
    <property type="molecule type" value="Genomic_DNA"/>
</dbReference>
<dbReference type="OrthoDB" id="1862401at2759"/>
<comment type="caution">
    <text evidence="3">The sequence shown here is derived from an EMBL/GenBank/DDBJ whole genome shotgun (WGS) entry which is preliminary data.</text>
</comment>